<comment type="subcellular location">
    <subcellularLocation>
        <location evidence="2">Cytoplasm</location>
    </subcellularLocation>
    <subcellularLocation>
        <location evidence="1">Nucleus</location>
    </subcellularLocation>
</comment>
<dbReference type="GO" id="GO:0008380">
    <property type="term" value="P:RNA splicing"/>
    <property type="evidence" value="ECO:0007669"/>
    <property type="project" value="UniProtKB-KW"/>
</dbReference>
<evidence type="ECO:0000256" key="7">
    <source>
        <dbReference type="ARBA" id="ARBA00022816"/>
    </source>
</evidence>
<keyword evidence="10" id="KW-0866">Nonsense-mediated mRNA decay</keyword>
<evidence type="ECO:0000256" key="1">
    <source>
        <dbReference type="ARBA" id="ARBA00004123"/>
    </source>
</evidence>
<evidence type="ECO:0000256" key="12">
    <source>
        <dbReference type="ARBA" id="ARBA00023242"/>
    </source>
</evidence>
<keyword evidence="12" id="KW-0539">Nucleus</keyword>
<dbReference type="GO" id="GO:0006417">
    <property type="term" value="P:regulation of translation"/>
    <property type="evidence" value="ECO:0007669"/>
    <property type="project" value="UniProtKB-KW"/>
</dbReference>
<proteinExistence type="inferred from homology"/>
<dbReference type="Proteomes" id="UP000075243">
    <property type="component" value="Chromosome 11"/>
</dbReference>
<feature type="compositionally biased region" description="Polar residues" evidence="13">
    <location>
        <begin position="406"/>
        <end position="423"/>
    </location>
</feature>
<feature type="region of interest" description="Disordered" evidence="13">
    <location>
        <begin position="406"/>
        <end position="473"/>
    </location>
</feature>
<dbReference type="PANTHER" id="PTHR46837">
    <property type="entry name" value="PROTEIN MLN51 HOMOLOG"/>
    <property type="match status" value="1"/>
</dbReference>
<keyword evidence="8" id="KW-0810">Translation regulation</keyword>
<sequence length="623" mass="67509">MASAVEENNVEYDSDPEEAKRPLTMRRREASDDEEAEGEVTDKREDRRVEVPSDVLDDEGGVEDYDDGNVVEEEEEEEEEELEDEEVEEEVYEEKSASGGVDEGSVVVVKESDGDGDDDVRPPLEDSAEDHLEEKKENEPFAVPTAGAFYMHDDRFRDNSGARHRRIPGGRRLWESKDDRKWGHDKFEEITFHERRYEERRPKGNYHGHAKSRGTDRGGYVRGNRKGYNDSSSNQNQVPKSVVRGRGPQRYERTNKSNGPSPQVQNKQSGKSLEKTSNVSSERTSISASNTESDAVRAKIQVVASNLNSSSPPYYPSVSSNKDAQKREVQTGGSSRSTGPFVMEEGFPVQQNNALLRGKNVADSISMAKLASGTGRGTAIPVQMNYQRAPSHNQINKVSPTQLLATQTSSAPGRNSTSVQATVPQLGHRPSSRSQSSSPPKTSMSMNSHDSGDMHDGPESGKAKGALVGNGRGGTHGAGMGSFVYGGAQAMGAAGNVSVSHGDPNVPTFLPVMQFGGQHPGGIGVPAVGMAFPGYVPGNSEMTWLPVLAGTAGALGATYPYLAVDGAYARQSGQATAMDTSGKEHNVNKPNNELKPPQRSASDEFGQRQNKPRRQVGLQNHHQ</sequence>
<feature type="compositionally biased region" description="Polar residues" evidence="13">
    <location>
        <begin position="229"/>
        <end position="239"/>
    </location>
</feature>
<dbReference type="GO" id="GO:0035145">
    <property type="term" value="C:exon-exon junction complex"/>
    <property type="evidence" value="ECO:0007669"/>
    <property type="project" value="InterPro"/>
</dbReference>
<dbReference type="EMBL" id="CM003613">
    <property type="protein sequence ID" value="KYP54224.1"/>
    <property type="molecule type" value="Genomic_DNA"/>
</dbReference>
<accession>A0A151SH94</accession>
<feature type="compositionally biased region" description="Basic residues" evidence="13">
    <location>
        <begin position="203"/>
        <end position="212"/>
    </location>
</feature>
<dbReference type="Gramene" id="C.cajan_00389.t">
    <property type="protein sequence ID" value="C.cajan_00389.t"/>
    <property type="gene ID" value="C.cajan_00389"/>
</dbReference>
<dbReference type="InterPro" id="IPR044796">
    <property type="entry name" value="MLN51_plant"/>
</dbReference>
<keyword evidence="4" id="KW-0813">Transport</keyword>
<evidence type="ECO:0000256" key="4">
    <source>
        <dbReference type="ARBA" id="ARBA00022448"/>
    </source>
</evidence>
<evidence type="ECO:0000256" key="6">
    <source>
        <dbReference type="ARBA" id="ARBA00022664"/>
    </source>
</evidence>
<dbReference type="STRING" id="3821.A0A151SH94"/>
<feature type="compositionally biased region" description="Basic and acidic residues" evidence="13">
    <location>
        <begin position="17"/>
        <end position="30"/>
    </location>
</feature>
<evidence type="ECO:0000256" key="9">
    <source>
        <dbReference type="ARBA" id="ARBA00022884"/>
    </source>
</evidence>
<evidence type="ECO:0000256" key="10">
    <source>
        <dbReference type="ARBA" id="ARBA00023161"/>
    </source>
</evidence>
<dbReference type="GO" id="GO:0000184">
    <property type="term" value="P:nuclear-transcribed mRNA catabolic process, nonsense-mediated decay"/>
    <property type="evidence" value="ECO:0007669"/>
    <property type="project" value="UniProtKB-KW"/>
</dbReference>
<organism evidence="15 16">
    <name type="scientific">Cajanus cajan</name>
    <name type="common">Pigeon pea</name>
    <name type="synonym">Cajanus indicus</name>
    <dbReference type="NCBI Taxonomy" id="3821"/>
    <lineage>
        <taxon>Eukaryota</taxon>
        <taxon>Viridiplantae</taxon>
        <taxon>Streptophyta</taxon>
        <taxon>Embryophyta</taxon>
        <taxon>Tracheophyta</taxon>
        <taxon>Spermatophyta</taxon>
        <taxon>Magnoliopsida</taxon>
        <taxon>eudicotyledons</taxon>
        <taxon>Gunneridae</taxon>
        <taxon>Pentapetalae</taxon>
        <taxon>rosids</taxon>
        <taxon>fabids</taxon>
        <taxon>Fabales</taxon>
        <taxon>Fabaceae</taxon>
        <taxon>Papilionoideae</taxon>
        <taxon>50 kb inversion clade</taxon>
        <taxon>NPAAA clade</taxon>
        <taxon>indigoferoid/millettioid clade</taxon>
        <taxon>Phaseoleae</taxon>
        <taxon>Cajanus</taxon>
    </lineage>
</organism>
<keyword evidence="16" id="KW-1185">Reference proteome</keyword>
<evidence type="ECO:0000256" key="3">
    <source>
        <dbReference type="ARBA" id="ARBA00009548"/>
    </source>
</evidence>
<dbReference type="GO" id="GO:0003729">
    <property type="term" value="F:mRNA binding"/>
    <property type="evidence" value="ECO:0007669"/>
    <property type="project" value="InterPro"/>
</dbReference>
<comment type="similarity">
    <text evidence="3">Belongs to the CASC3 family.</text>
</comment>
<keyword evidence="5" id="KW-0963">Cytoplasm</keyword>
<feature type="compositionally biased region" description="Acidic residues" evidence="13">
    <location>
        <begin position="55"/>
        <end position="92"/>
    </location>
</feature>
<protein>
    <recommendedName>
        <fullName evidence="14">Btz domain-containing protein</fullName>
    </recommendedName>
</protein>
<feature type="compositionally biased region" description="Low complexity" evidence="13">
    <location>
        <begin position="98"/>
        <end position="109"/>
    </location>
</feature>
<feature type="compositionally biased region" description="Basic and acidic residues" evidence="13">
    <location>
        <begin position="172"/>
        <end position="202"/>
    </location>
</feature>
<feature type="region of interest" description="Disordered" evidence="13">
    <location>
        <begin position="575"/>
        <end position="623"/>
    </location>
</feature>
<feature type="region of interest" description="Disordered" evidence="13">
    <location>
        <begin position="307"/>
        <end position="342"/>
    </location>
</feature>
<feature type="compositionally biased region" description="Basic and acidic residues" evidence="13">
    <location>
        <begin position="40"/>
        <end position="51"/>
    </location>
</feature>
<dbReference type="InterPro" id="IPR018545">
    <property type="entry name" value="Btz_dom"/>
</dbReference>
<feature type="domain" description="Btz" evidence="14">
    <location>
        <begin position="107"/>
        <end position="210"/>
    </location>
</feature>
<evidence type="ECO:0000259" key="14">
    <source>
        <dbReference type="SMART" id="SM01044"/>
    </source>
</evidence>
<feature type="compositionally biased region" description="Basic and acidic residues" evidence="13">
    <location>
        <begin position="119"/>
        <end position="139"/>
    </location>
</feature>
<dbReference type="OMA" id="MHATNAD"/>
<feature type="compositionally biased region" description="Low complexity" evidence="13">
    <location>
        <begin position="307"/>
        <end position="321"/>
    </location>
</feature>
<dbReference type="Pfam" id="PF09405">
    <property type="entry name" value="Btz"/>
    <property type="match status" value="1"/>
</dbReference>
<feature type="region of interest" description="Disordered" evidence="13">
    <location>
        <begin position="1"/>
        <end position="294"/>
    </location>
</feature>
<reference evidence="15 16" key="1">
    <citation type="journal article" date="2012" name="Nat. Biotechnol.">
        <title>Draft genome sequence of pigeonpea (Cajanus cajan), an orphan legume crop of resource-poor farmers.</title>
        <authorList>
            <person name="Varshney R.K."/>
            <person name="Chen W."/>
            <person name="Li Y."/>
            <person name="Bharti A.K."/>
            <person name="Saxena R.K."/>
            <person name="Schlueter J.A."/>
            <person name="Donoghue M.T."/>
            <person name="Azam S."/>
            <person name="Fan G."/>
            <person name="Whaley A.M."/>
            <person name="Farmer A.D."/>
            <person name="Sheridan J."/>
            <person name="Iwata A."/>
            <person name="Tuteja R."/>
            <person name="Penmetsa R.V."/>
            <person name="Wu W."/>
            <person name="Upadhyaya H.D."/>
            <person name="Yang S.P."/>
            <person name="Shah T."/>
            <person name="Saxena K.B."/>
            <person name="Michael T."/>
            <person name="McCombie W.R."/>
            <person name="Yang B."/>
            <person name="Zhang G."/>
            <person name="Yang H."/>
            <person name="Wang J."/>
            <person name="Spillane C."/>
            <person name="Cook D.R."/>
            <person name="May G.D."/>
            <person name="Xu X."/>
            <person name="Jackson S.A."/>
        </authorList>
    </citation>
    <scope>NUCLEOTIDE SEQUENCE [LARGE SCALE GENOMIC DNA]</scope>
    <source>
        <strain evidence="16">cv. Asha</strain>
    </source>
</reference>
<feature type="compositionally biased region" description="Basic and acidic residues" evidence="13">
    <location>
        <begin position="151"/>
        <end position="161"/>
    </location>
</feature>
<dbReference type="PANTHER" id="PTHR46837:SF5">
    <property type="entry name" value="PROTEIN MLN51 HOMOLOG"/>
    <property type="match status" value="1"/>
</dbReference>
<keyword evidence="9" id="KW-0694">RNA-binding</keyword>
<evidence type="ECO:0000256" key="13">
    <source>
        <dbReference type="SAM" id="MobiDB-lite"/>
    </source>
</evidence>
<dbReference type="GO" id="GO:0005737">
    <property type="term" value="C:cytoplasm"/>
    <property type="evidence" value="ECO:0007669"/>
    <property type="project" value="UniProtKB-SubCell"/>
</dbReference>
<keyword evidence="6" id="KW-0507">mRNA processing</keyword>
<keyword evidence="7" id="KW-0509">mRNA transport</keyword>
<evidence type="ECO:0000256" key="2">
    <source>
        <dbReference type="ARBA" id="ARBA00004496"/>
    </source>
</evidence>
<dbReference type="GO" id="GO:0006397">
    <property type="term" value="P:mRNA processing"/>
    <property type="evidence" value="ECO:0007669"/>
    <property type="project" value="UniProtKB-KW"/>
</dbReference>
<gene>
    <name evidence="15" type="ORF">KK1_000400</name>
</gene>
<evidence type="ECO:0000313" key="15">
    <source>
        <dbReference type="EMBL" id="KYP54224.1"/>
    </source>
</evidence>
<name>A0A151SH94_CAJCA</name>
<evidence type="ECO:0000256" key="8">
    <source>
        <dbReference type="ARBA" id="ARBA00022845"/>
    </source>
</evidence>
<dbReference type="AlphaFoldDB" id="A0A151SH94"/>
<evidence type="ECO:0000256" key="11">
    <source>
        <dbReference type="ARBA" id="ARBA00023187"/>
    </source>
</evidence>
<keyword evidence="11" id="KW-0508">mRNA splicing</keyword>
<feature type="compositionally biased region" description="Polar residues" evidence="13">
    <location>
        <begin position="256"/>
        <end position="293"/>
    </location>
</feature>
<evidence type="ECO:0000313" key="16">
    <source>
        <dbReference type="Proteomes" id="UP000075243"/>
    </source>
</evidence>
<feature type="compositionally biased region" description="Low complexity" evidence="13">
    <location>
        <begin position="432"/>
        <end position="448"/>
    </location>
</feature>
<feature type="compositionally biased region" description="Basic and acidic residues" evidence="13">
    <location>
        <begin position="450"/>
        <end position="462"/>
    </location>
</feature>
<evidence type="ECO:0000256" key="5">
    <source>
        <dbReference type="ARBA" id="ARBA00022490"/>
    </source>
</evidence>
<dbReference type="SMART" id="SM01044">
    <property type="entry name" value="Btz"/>
    <property type="match status" value="1"/>
</dbReference>
<dbReference type="GO" id="GO:0051028">
    <property type="term" value="P:mRNA transport"/>
    <property type="evidence" value="ECO:0007669"/>
    <property type="project" value="UniProtKB-KW"/>
</dbReference>